<protein>
    <submittedName>
        <fullName evidence="2">Uncharacterized protein</fullName>
    </submittedName>
</protein>
<organism evidence="2 3">
    <name type="scientific">Araneus ventricosus</name>
    <name type="common">Orbweaver spider</name>
    <name type="synonym">Epeira ventricosa</name>
    <dbReference type="NCBI Taxonomy" id="182803"/>
    <lineage>
        <taxon>Eukaryota</taxon>
        <taxon>Metazoa</taxon>
        <taxon>Ecdysozoa</taxon>
        <taxon>Arthropoda</taxon>
        <taxon>Chelicerata</taxon>
        <taxon>Arachnida</taxon>
        <taxon>Araneae</taxon>
        <taxon>Araneomorphae</taxon>
        <taxon>Entelegynae</taxon>
        <taxon>Araneoidea</taxon>
        <taxon>Araneidae</taxon>
        <taxon>Araneus</taxon>
    </lineage>
</organism>
<keyword evidence="3" id="KW-1185">Reference proteome</keyword>
<dbReference type="AlphaFoldDB" id="A0A4Y1ZKN9"/>
<gene>
    <name evidence="2" type="ORF">AVEN_161718_1</name>
</gene>
<feature type="region of interest" description="Disordered" evidence="1">
    <location>
        <begin position="77"/>
        <end position="111"/>
    </location>
</feature>
<reference evidence="2 3" key="1">
    <citation type="journal article" date="2019" name="Sci. Rep.">
        <title>Orb-weaving spider Araneus ventricosus genome elucidates the spidroin gene catalogue.</title>
        <authorList>
            <person name="Kono N."/>
            <person name="Nakamura H."/>
            <person name="Ohtoshi R."/>
            <person name="Moran D.A.P."/>
            <person name="Shinohara A."/>
            <person name="Yoshida Y."/>
            <person name="Fujiwara M."/>
            <person name="Mori M."/>
            <person name="Tomita M."/>
            <person name="Arakawa K."/>
        </authorList>
    </citation>
    <scope>NUCLEOTIDE SEQUENCE [LARGE SCALE GENOMIC DNA]</scope>
</reference>
<evidence type="ECO:0000256" key="1">
    <source>
        <dbReference type="SAM" id="MobiDB-lite"/>
    </source>
</evidence>
<name>A0A4Y1ZKN9_ARAVE</name>
<evidence type="ECO:0000313" key="2">
    <source>
        <dbReference type="EMBL" id="GBL55393.1"/>
    </source>
</evidence>
<dbReference type="EMBL" id="BGPR01150732">
    <property type="protein sequence ID" value="GBL55393.1"/>
    <property type="molecule type" value="Genomic_DNA"/>
</dbReference>
<proteinExistence type="predicted"/>
<evidence type="ECO:0000313" key="3">
    <source>
        <dbReference type="Proteomes" id="UP000499080"/>
    </source>
</evidence>
<comment type="caution">
    <text evidence="2">The sequence shown here is derived from an EMBL/GenBank/DDBJ whole genome shotgun (WGS) entry which is preliminary data.</text>
</comment>
<accession>A0A4Y1ZKN9</accession>
<dbReference type="Proteomes" id="UP000499080">
    <property type="component" value="Unassembled WGS sequence"/>
</dbReference>
<sequence length="130" mass="14790">MSSTRATVKRSKEKEHRQQHISVTEIVLMTSFRLVKSYRSCSKFQPEAVIQASQRWRMEFLTFWKIPVISRISPATNEMRATPSSIESKGGRTPMSSYDPSKSPGMIGRRSGRALNQTTTTYPMLSKCNV</sequence>